<organism evidence="1 2">
    <name type="scientific">Colletotrichum incanum</name>
    <name type="common">Soybean anthracnose fungus</name>
    <dbReference type="NCBI Taxonomy" id="1573173"/>
    <lineage>
        <taxon>Eukaryota</taxon>
        <taxon>Fungi</taxon>
        <taxon>Dikarya</taxon>
        <taxon>Ascomycota</taxon>
        <taxon>Pezizomycotina</taxon>
        <taxon>Sordariomycetes</taxon>
        <taxon>Hypocreomycetidae</taxon>
        <taxon>Glomerellales</taxon>
        <taxon>Glomerellaceae</taxon>
        <taxon>Colletotrichum</taxon>
        <taxon>Colletotrichum spaethianum species complex</taxon>
    </lineage>
</organism>
<dbReference type="Proteomes" id="UP000076584">
    <property type="component" value="Unassembled WGS sequence"/>
</dbReference>
<proteinExistence type="predicted"/>
<sequence>LRCCRCQMRLQEVASGPGKTSRVTLRQVRRGPCLSGSLSLGRCWECPICPAAVTRSRVDRADAPCPLPWEAFLPAQKATYADMGCRRLSQLTGHGAQYHLSVFHLKASRERC</sequence>
<accession>A0A167BC90</accession>
<evidence type="ECO:0000313" key="2">
    <source>
        <dbReference type="Proteomes" id="UP000076584"/>
    </source>
</evidence>
<gene>
    <name evidence="1" type="ORF">CI238_08203</name>
</gene>
<dbReference type="AlphaFoldDB" id="A0A167BC90"/>
<evidence type="ECO:0000313" key="1">
    <source>
        <dbReference type="EMBL" id="KZL81149.1"/>
    </source>
</evidence>
<keyword evidence="2" id="KW-1185">Reference proteome</keyword>
<comment type="caution">
    <text evidence="1">The sequence shown here is derived from an EMBL/GenBank/DDBJ whole genome shotgun (WGS) entry which is preliminary data.</text>
</comment>
<feature type="non-terminal residue" evidence="1">
    <location>
        <position position="1"/>
    </location>
</feature>
<reference evidence="1 2" key="1">
    <citation type="submission" date="2015-06" db="EMBL/GenBank/DDBJ databases">
        <title>Survival trade-offs in plant roots during colonization by closely related pathogenic and mutualistic fungi.</title>
        <authorList>
            <person name="Hacquard S."/>
            <person name="Kracher B."/>
            <person name="Hiruma K."/>
            <person name="Weinman A."/>
            <person name="Muench P."/>
            <person name="Garrido Oter R."/>
            <person name="Ver Loren van Themaat E."/>
            <person name="Dallerey J.-F."/>
            <person name="Damm U."/>
            <person name="Henrissat B."/>
            <person name="Lespinet O."/>
            <person name="Thon M."/>
            <person name="Kemen E."/>
            <person name="McHardy A.C."/>
            <person name="Schulze-Lefert P."/>
            <person name="O'Connell R.J."/>
        </authorList>
    </citation>
    <scope>NUCLEOTIDE SEQUENCE [LARGE SCALE GENOMIC DNA]</scope>
    <source>
        <strain evidence="1 2">MAFF 238704</strain>
    </source>
</reference>
<name>A0A167BC90_COLIC</name>
<protein>
    <submittedName>
        <fullName evidence="1">Uncharacterized protein</fullName>
    </submittedName>
</protein>
<dbReference type="EMBL" id="LFIW01001749">
    <property type="protein sequence ID" value="KZL81149.1"/>
    <property type="molecule type" value="Genomic_DNA"/>
</dbReference>